<sequence length="660" mass="69752">MGSAAQRRASGELDSIVAERVALVAGVLAAALLGGVATLLLGTSGSLGRGVLAERAANRSGLVEATWRRIAADRELWFGEAEGAVSSFDPAAKPPGADPLAPEDLGPDAPAFSALLDEARRLRSAGVDPLRVHQALDGAANLARGPVRAAEVGLERLRFESSEQVLAPSFDDFWAQTPPAVLVDGLPAVAIGYLTVAERLDPDRRRECARQLAEWIANGALALPEQPARWSLPRGGGQPTLSRSPRVRSLVDSIEGLAGVPLEGARAALDSAAVSAATHEHLIELGWTSKPGPSFMPEGGGFWAAAARAEGGFGARWISTGELAAKLRDSVASGTIEDGELAVALGPDDIGLGAAVGPPIRLAGLPLEAQLRHPDPSFMAASGGARVRAIAFGLYALAALALAAGWTTRNSLMRQRRLAALRSRWVAAVSHELRTPVAALTLTAGRLERTRLEHPERLPRYHEAIRAESERLERLVAQVMDIARIERGRPPALRLEALDPSAVLEGIVERGRLALADRGLELELDRSELPAVVVLDSLALGRALENLIENAAHHSGGEVVLVRWRRDGSNLLVDVRDDGRGLPDDSRLFDAFHRGEGADNARGVGLGLGIARELVRAHGGDLTALAGTDGRFKGAAFRILLPLRAAPGDERRDQSEERSA</sequence>
<dbReference type="InterPro" id="IPR004358">
    <property type="entry name" value="Sig_transdc_His_kin-like_C"/>
</dbReference>
<dbReference type="InterPro" id="IPR003594">
    <property type="entry name" value="HATPase_dom"/>
</dbReference>
<organism evidence="9 10">
    <name type="scientific">Engelhardtia mirabilis</name>
    <dbReference type="NCBI Taxonomy" id="2528011"/>
    <lineage>
        <taxon>Bacteria</taxon>
        <taxon>Pseudomonadati</taxon>
        <taxon>Planctomycetota</taxon>
        <taxon>Planctomycetia</taxon>
        <taxon>Planctomycetia incertae sedis</taxon>
        <taxon>Engelhardtia</taxon>
    </lineage>
</organism>
<keyword evidence="3" id="KW-0597">Phosphoprotein</keyword>
<feature type="domain" description="Histidine kinase" evidence="8">
    <location>
        <begin position="428"/>
        <end position="645"/>
    </location>
</feature>
<reference evidence="9 10" key="1">
    <citation type="submission" date="2019-02" db="EMBL/GenBank/DDBJ databases">
        <title>Deep-cultivation of Planctomycetes and their phenomic and genomic characterization uncovers novel biology.</title>
        <authorList>
            <person name="Wiegand S."/>
            <person name="Jogler M."/>
            <person name="Boedeker C."/>
            <person name="Pinto D."/>
            <person name="Vollmers J."/>
            <person name="Rivas-Marin E."/>
            <person name="Kohn T."/>
            <person name="Peeters S.H."/>
            <person name="Heuer A."/>
            <person name="Rast P."/>
            <person name="Oberbeckmann S."/>
            <person name="Bunk B."/>
            <person name="Jeske O."/>
            <person name="Meyerdierks A."/>
            <person name="Storesund J.E."/>
            <person name="Kallscheuer N."/>
            <person name="Luecker S."/>
            <person name="Lage O.M."/>
            <person name="Pohl T."/>
            <person name="Merkel B.J."/>
            <person name="Hornburger P."/>
            <person name="Mueller R.-W."/>
            <person name="Bruemmer F."/>
            <person name="Labrenz M."/>
            <person name="Spormann A.M."/>
            <person name="Op den Camp H."/>
            <person name="Overmann J."/>
            <person name="Amann R."/>
            <person name="Jetten M.S.M."/>
            <person name="Mascher T."/>
            <person name="Medema M.H."/>
            <person name="Devos D.P."/>
            <person name="Kaster A.-K."/>
            <person name="Ovreas L."/>
            <person name="Rohde M."/>
            <person name="Galperin M.Y."/>
            <person name="Jogler C."/>
        </authorList>
    </citation>
    <scope>NUCLEOTIDE SEQUENCE [LARGE SCALE GENOMIC DNA]</scope>
    <source>
        <strain evidence="9 10">Pla133</strain>
    </source>
</reference>
<evidence type="ECO:0000256" key="3">
    <source>
        <dbReference type="ARBA" id="ARBA00022553"/>
    </source>
</evidence>
<dbReference type="KEGG" id="pbap:Pla133_17460"/>
<evidence type="ECO:0000313" key="10">
    <source>
        <dbReference type="Proteomes" id="UP000316921"/>
    </source>
</evidence>
<dbReference type="PANTHER" id="PTHR43711:SF1">
    <property type="entry name" value="HISTIDINE KINASE 1"/>
    <property type="match status" value="1"/>
</dbReference>
<evidence type="ECO:0000256" key="6">
    <source>
        <dbReference type="ARBA" id="ARBA00023012"/>
    </source>
</evidence>
<dbReference type="GO" id="GO:0000155">
    <property type="term" value="F:phosphorelay sensor kinase activity"/>
    <property type="evidence" value="ECO:0007669"/>
    <property type="project" value="InterPro"/>
</dbReference>
<dbReference type="Gene3D" id="3.30.565.10">
    <property type="entry name" value="Histidine kinase-like ATPase, C-terminal domain"/>
    <property type="match status" value="1"/>
</dbReference>
<dbReference type="InterPro" id="IPR036097">
    <property type="entry name" value="HisK_dim/P_sf"/>
</dbReference>
<dbReference type="PROSITE" id="PS50109">
    <property type="entry name" value="HIS_KIN"/>
    <property type="match status" value="1"/>
</dbReference>
<keyword evidence="7" id="KW-1133">Transmembrane helix</keyword>
<proteinExistence type="predicted"/>
<dbReference type="SUPFAM" id="SSF55874">
    <property type="entry name" value="ATPase domain of HSP90 chaperone/DNA topoisomerase II/histidine kinase"/>
    <property type="match status" value="1"/>
</dbReference>
<keyword evidence="7" id="KW-0812">Transmembrane</keyword>
<dbReference type="EC" id="2.7.13.3" evidence="2"/>
<dbReference type="EMBL" id="CP036287">
    <property type="protein sequence ID" value="QDU66670.1"/>
    <property type="molecule type" value="Genomic_DNA"/>
</dbReference>
<comment type="catalytic activity">
    <reaction evidence="1">
        <text>ATP + protein L-histidine = ADP + protein N-phospho-L-histidine.</text>
        <dbReference type="EC" id="2.7.13.3"/>
    </reaction>
</comment>
<dbReference type="Pfam" id="PF02518">
    <property type="entry name" value="HATPase_c"/>
    <property type="match status" value="1"/>
</dbReference>
<dbReference type="SMART" id="SM00388">
    <property type="entry name" value="HisKA"/>
    <property type="match status" value="1"/>
</dbReference>
<dbReference type="InterPro" id="IPR050736">
    <property type="entry name" value="Sensor_HK_Regulatory"/>
</dbReference>
<evidence type="ECO:0000256" key="1">
    <source>
        <dbReference type="ARBA" id="ARBA00000085"/>
    </source>
</evidence>
<evidence type="ECO:0000256" key="2">
    <source>
        <dbReference type="ARBA" id="ARBA00012438"/>
    </source>
</evidence>
<keyword evidence="10" id="KW-1185">Reference proteome</keyword>
<dbReference type="SMART" id="SM00387">
    <property type="entry name" value="HATPase_c"/>
    <property type="match status" value="1"/>
</dbReference>
<name>A0A518BI58_9BACT</name>
<dbReference type="InterPro" id="IPR005467">
    <property type="entry name" value="His_kinase_dom"/>
</dbReference>
<dbReference type="CDD" id="cd00075">
    <property type="entry name" value="HATPase"/>
    <property type="match status" value="1"/>
</dbReference>
<keyword evidence="7" id="KW-0472">Membrane</keyword>
<dbReference type="RefSeq" id="WP_145064486.1">
    <property type="nucleotide sequence ID" value="NZ_CP036287.1"/>
</dbReference>
<evidence type="ECO:0000256" key="7">
    <source>
        <dbReference type="SAM" id="Phobius"/>
    </source>
</evidence>
<dbReference type="InterPro" id="IPR003661">
    <property type="entry name" value="HisK_dim/P_dom"/>
</dbReference>
<evidence type="ECO:0000259" key="8">
    <source>
        <dbReference type="PROSITE" id="PS50109"/>
    </source>
</evidence>
<evidence type="ECO:0000313" key="9">
    <source>
        <dbReference type="EMBL" id="QDU66670.1"/>
    </source>
</evidence>
<keyword evidence="5" id="KW-0418">Kinase</keyword>
<keyword evidence="6" id="KW-0902">Two-component regulatory system</keyword>
<evidence type="ECO:0000256" key="4">
    <source>
        <dbReference type="ARBA" id="ARBA00022679"/>
    </source>
</evidence>
<dbReference type="Gene3D" id="1.10.287.130">
    <property type="match status" value="1"/>
</dbReference>
<accession>A0A518BI58</accession>
<gene>
    <name evidence="9" type="primary">kdpD</name>
    <name evidence="9" type="ORF">Pla133_17460</name>
</gene>
<dbReference type="Proteomes" id="UP000316921">
    <property type="component" value="Chromosome"/>
</dbReference>
<feature type="transmembrane region" description="Helical" evidence="7">
    <location>
        <begin position="21"/>
        <end position="42"/>
    </location>
</feature>
<dbReference type="AlphaFoldDB" id="A0A518BI58"/>
<keyword evidence="4 9" id="KW-0808">Transferase</keyword>
<dbReference type="SUPFAM" id="SSF47384">
    <property type="entry name" value="Homodimeric domain of signal transducing histidine kinase"/>
    <property type="match status" value="1"/>
</dbReference>
<dbReference type="Pfam" id="PF00512">
    <property type="entry name" value="HisKA"/>
    <property type="match status" value="1"/>
</dbReference>
<protein>
    <recommendedName>
        <fullName evidence="2">histidine kinase</fullName>
        <ecNumber evidence="2">2.7.13.3</ecNumber>
    </recommendedName>
</protein>
<dbReference type="InterPro" id="IPR036890">
    <property type="entry name" value="HATPase_C_sf"/>
</dbReference>
<dbReference type="PRINTS" id="PR00344">
    <property type="entry name" value="BCTRLSENSOR"/>
</dbReference>
<dbReference type="CDD" id="cd00082">
    <property type="entry name" value="HisKA"/>
    <property type="match status" value="1"/>
</dbReference>
<evidence type="ECO:0000256" key="5">
    <source>
        <dbReference type="ARBA" id="ARBA00022777"/>
    </source>
</evidence>
<dbReference type="PANTHER" id="PTHR43711">
    <property type="entry name" value="TWO-COMPONENT HISTIDINE KINASE"/>
    <property type="match status" value="1"/>
</dbReference>